<proteinExistence type="predicted"/>
<keyword evidence="2" id="KW-1185">Reference proteome</keyword>
<dbReference type="EMBL" id="CAJVQB010005588">
    <property type="protein sequence ID" value="CAG8665402.1"/>
    <property type="molecule type" value="Genomic_DNA"/>
</dbReference>
<name>A0ABN7USD9_GIGMA</name>
<accession>A0ABN7USD9</accession>
<organism evidence="1 2">
    <name type="scientific">Gigaspora margarita</name>
    <dbReference type="NCBI Taxonomy" id="4874"/>
    <lineage>
        <taxon>Eukaryota</taxon>
        <taxon>Fungi</taxon>
        <taxon>Fungi incertae sedis</taxon>
        <taxon>Mucoromycota</taxon>
        <taxon>Glomeromycotina</taxon>
        <taxon>Glomeromycetes</taxon>
        <taxon>Diversisporales</taxon>
        <taxon>Gigasporaceae</taxon>
        <taxon>Gigaspora</taxon>
    </lineage>
</organism>
<sequence length="90" mass="10210">MNNNNNESNVANFPLLLGWVLKEKQKYGKKGAGKRITKKVRTILEGYFLAGNANKSNYYNAQDMHQALQKKVLEGEIENKDVPKISTIQN</sequence>
<reference evidence="1 2" key="1">
    <citation type="submission" date="2021-06" db="EMBL/GenBank/DDBJ databases">
        <authorList>
            <person name="Kallberg Y."/>
            <person name="Tangrot J."/>
            <person name="Rosling A."/>
        </authorList>
    </citation>
    <scope>NUCLEOTIDE SEQUENCE [LARGE SCALE GENOMIC DNA]</scope>
    <source>
        <strain evidence="1 2">120-4 pot B 10/14</strain>
    </source>
</reference>
<protein>
    <submittedName>
        <fullName evidence="1">21057_t:CDS:1</fullName>
    </submittedName>
</protein>
<dbReference type="Proteomes" id="UP000789901">
    <property type="component" value="Unassembled WGS sequence"/>
</dbReference>
<evidence type="ECO:0000313" key="1">
    <source>
        <dbReference type="EMBL" id="CAG8665402.1"/>
    </source>
</evidence>
<gene>
    <name evidence="1" type="ORF">GMARGA_LOCUS10118</name>
</gene>
<evidence type="ECO:0000313" key="2">
    <source>
        <dbReference type="Proteomes" id="UP000789901"/>
    </source>
</evidence>
<comment type="caution">
    <text evidence="1">The sequence shown here is derived from an EMBL/GenBank/DDBJ whole genome shotgun (WGS) entry which is preliminary data.</text>
</comment>